<dbReference type="PANTHER" id="PTHR43056:SF10">
    <property type="entry name" value="COCE_NOND FAMILY, PUTATIVE (AFU_ORTHOLOGUE AFUA_7G00600)-RELATED"/>
    <property type="match status" value="1"/>
</dbReference>
<keyword evidence="4" id="KW-1185">Reference proteome</keyword>
<dbReference type="SUPFAM" id="SSF49785">
    <property type="entry name" value="Galactose-binding domain-like"/>
    <property type="match status" value="1"/>
</dbReference>
<dbReference type="InterPro" id="IPR000383">
    <property type="entry name" value="Xaa-Pro-like_dom"/>
</dbReference>
<evidence type="ECO:0000259" key="2">
    <source>
        <dbReference type="SMART" id="SM00939"/>
    </source>
</evidence>
<dbReference type="PANTHER" id="PTHR43056">
    <property type="entry name" value="PEPTIDASE S9 PROLYL OLIGOPEPTIDASE"/>
    <property type="match status" value="1"/>
</dbReference>
<dbReference type="SUPFAM" id="SSF53474">
    <property type="entry name" value="alpha/beta-Hydrolases"/>
    <property type="match status" value="1"/>
</dbReference>
<name>A0A411YAC0_9ACTN</name>
<dbReference type="InterPro" id="IPR013736">
    <property type="entry name" value="Xaa-Pro_dipept_C"/>
</dbReference>
<dbReference type="InterPro" id="IPR005674">
    <property type="entry name" value="CocE/Ser_esterase"/>
</dbReference>
<dbReference type="Gene3D" id="2.60.120.260">
    <property type="entry name" value="Galactose-binding domain-like"/>
    <property type="match status" value="1"/>
</dbReference>
<dbReference type="InterPro" id="IPR050585">
    <property type="entry name" value="Xaa-Pro_dipeptidyl-ppase/CocE"/>
</dbReference>
<evidence type="ECO:0000313" key="3">
    <source>
        <dbReference type="EMBL" id="QBI18151.1"/>
    </source>
</evidence>
<protein>
    <submittedName>
        <fullName evidence="3">CocE/NonD family hydrolase</fullName>
    </submittedName>
</protein>
<reference evidence="3 4" key="1">
    <citation type="submission" date="2019-01" db="EMBL/GenBank/DDBJ databases">
        <title>Egibacter rhizosphaerae EGI 80759T.</title>
        <authorList>
            <person name="Chen D.-D."/>
            <person name="Tian Y."/>
            <person name="Jiao J.-Y."/>
            <person name="Zhang X.-T."/>
            <person name="Zhang Y.-G."/>
            <person name="Zhang Y."/>
            <person name="Xiao M."/>
            <person name="Shu W.-S."/>
            <person name="Li W.-J."/>
        </authorList>
    </citation>
    <scope>NUCLEOTIDE SEQUENCE [LARGE SCALE GENOMIC DNA]</scope>
    <source>
        <strain evidence="3 4">EGI 80759</strain>
    </source>
</reference>
<dbReference type="InterPro" id="IPR029058">
    <property type="entry name" value="AB_hydrolase_fold"/>
</dbReference>
<dbReference type="Pfam" id="PF08530">
    <property type="entry name" value="PepX_C"/>
    <property type="match status" value="1"/>
</dbReference>
<dbReference type="OrthoDB" id="5240615at2"/>
<accession>A0A411YAC0</accession>
<dbReference type="GO" id="GO:0008239">
    <property type="term" value="F:dipeptidyl-peptidase activity"/>
    <property type="evidence" value="ECO:0007669"/>
    <property type="project" value="InterPro"/>
</dbReference>
<dbReference type="Gene3D" id="3.40.50.1820">
    <property type="entry name" value="alpha/beta hydrolase"/>
    <property type="match status" value="1"/>
</dbReference>
<dbReference type="NCBIfam" id="TIGR00976">
    <property type="entry name" value="CocE_NonD"/>
    <property type="match status" value="1"/>
</dbReference>
<dbReference type="Pfam" id="PF02129">
    <property type="entry name" value="Peptidase_S15"/>
    <property type="match status" value="1"/>
</dbReference>
<gene>
    <name evidence="3" type="ORF">ER308_00230</name>
</gene>
<dbReference type="SMART" id="SM00939">
    <property type="entry name" value="PepX_C"/>
    <property type="match status" value="1"/>
</dbReference>
<sequence length="673" mass="75657">METVTDLPHKTRVVEHTWIPLRDGTRLAARMWIPEGAEDDPVPAILEYIPYRKRDFTRKRDERTHPYFAGHGYAALRVDLRGSGDSEGVLTDEYLPSELDDGEDVLAWIAEQPWCDGSVGMIGISWGGFNGLQLAARRPRALKAIVTCSSTDDRYADDVHYMGGCLLGDNLSWASTMFAYNALPPDPALVGDRWRAMWHQRLEGSGLWLETWLRHQHRDAYWRHGSVCEDYAAIDCPVLAVSGWADGYSNAVFRLLENLDVPRAGLIGPWSHVYPHLGTPGPAIGFLQEVVRWFDRWLKGIENGIDDEPMLRAWMQDAVRPVATYDHRPGRWVAESVWPTPRIVTRRHPLTRGRILEPRESPGALEPRAIQSPLSLGLFAGKWCSYAAAPDLPHDQREEDGGALVFDTEPLPQRLEILGRAVADLVLVPDQPVAMIAVRLIDVAPDGKATRITYGLLNLCHRDGHEAPRPLEPGVPVRVAVKLNDVAQAVPKGHRIRLALSTSYWPLAWPPPRPVTLQVHPEESALLLPERPAVQLDDEVEFGPPMGTSPLETETVETGEHNWLVTRDLAADRSQLEVIEDQGAWRIRAHGLEVRRKTYEWYRSTADDFTSVEGEVLTTRALSRGPWSAETVARTHLSCDEENFLVHATLDAYESGRRVFAETWDLVIPRELV</sequence>
<dbReference type="EMBL" id="CP036402">
    <property type="protein sequence ID" value="QBI18151.1"/>
    <property type="molecule type" value="Genomic_DNA"/>
</dbReference>
<evidence type="ECO:0000313" key="4">
    <source>
        <dbReference type="Proteomes" id="UP000291469"/>
    </source>
</evidence>
<dbReference type="InterPro" id="IPR008979">
    <property type="entry name" value="Galactose-bd-like_sf"/>
</dbReference>
<dbReference type="Gene3D" id="1.10.3020.10">
    <property type="entry name" value="alpha-amino acid ester hydrolase ( Helical cap domain)"/>
    <property type="match status" value="1"/>
</dbReference>
<dbReference type="Proteomes" id="UP000291469">
    <property type="component" value="Chromosome"/>
</dbReference>
<dbReference type="KEGG" id="erz:ER308_00230"/>
<evidence type="ECO:0000256" key="1">
    <source>
        <dbReference type="ARBA" id="ARBA00022801"/>
    </source>
</evidence>
<proteinExistence type="predicted"/>
<feature type="domain" description="Xaa-Pro dipeptidyl-peptidase C-terminal" evidence="2">
    <location>
        <begin position="291"/>
        <end position="548"/>
    </location>
</feature>
<keyword evidence="1 3" id="KW-0378">Hydrolase</keyword>
<dbReference type="AlphaFoldDB" id="A0A411YAC0"/>
<dbReference type="RefSeq" id="WP_131153149.1">
    <property type="nucleotide sequence ID" value="NZ_CP036402.1"/>
</dbReference>
<organism evidence="3 4">
    <name type="scientific">Egibacter rhizosphaerae</name>
    <dbReference type="NCBI Taxonomy" id="1670831"/>
    <lineage>
        <taxon>Bacteria</taxon>
        <taxon>Bacillati</taxon>
        <taxon>Actinomycetota</taxon>
        <taxon>Nitriliruptoria</taxon>
        <taxon>Egibacterales</taxon>
        <taxon>Egibacteraceae</taxon>
        <taxon>Egibacter</taxon>
    </lineage>
</organism>